<feature type="transmembrane region" description="Helical" evidence="13">
    <location>
        <begin position="354"/>
        <end position="372"/>
    </location>
</feature>
<keyword evidence="5 13" id="KW-0812">Transmembrane</keyword>
<evidence type="ECO:0000256" key="13">
    <source>
        <dbReference type="SAM" id="Phobius"/>
    </source>
</evidence>
<organism evidence="15 16">
    <name type="scientific">Macrostomum lignano</name>
    <dbReference type="NCBI Taxonomy" id="282301"/>
    <lineage>
        <taxon>Eukaryota</taxon>
        <taxon>Metazoa</taxon>
        <taxon>Spiralia</taxon>
        <taxon>Lophotrochozoa</taxon>
        <taxon>Platyhelminthes</taxon>
        <taxon>Rhabditophora</taxon>
        <taxon>Macrostomorpha</taxon>
        <taxon>Macrostomida</taxon>
        <taxon>Macrostomidae</taxon>
        <taxon>Macrostomum</taxon>
    </lineage>
</organism>
<proteinExistence type="predicted"/>
<feature type="transmembrane region" description="Helical" evidence="13">
    <location>
        <begin position="392"/>
        <end position="413"/>
    </location>
</feature>
<keyword evidence="9" id="KW-0406">Ion transport</keyword>
<keyword evidence="3" id="KW-0109">Calcium transport</keyword>
<evidence type="ECO:0000256" key="7">
    <source>
        <dbReference type="ARBA" id="ARBA00022882"/>
    </source>
</evidence>
<dbReference type="GO" id="GO:0098703">
    <property type="term" value="P:calcium ion import across plasma membrane"/>
    <property type="evidence" value="ECO:0007669"/>
    <property type="project" value="TreeGrafter"/>
</dbReference>
<dbReference type="InterPro" id="IPR050599">
    <property type="entry name" value="VDCC_alpha-1_subunit"/>
</dbReference>
<keyword evidence="15" id="KW-1185">Reference proteome</keyword>
<keyword evidence="10 13" id="KW-0472">Membrane</keyword>
<dbReference type="AlphaFoldDB" id="A0A1I8JP16"/>
<evidence type="ECO:0000256" key="11">
    <source>
        <dbReference type="ARBA" id="ARBA00023303"/>
    </source>
</evidence>
<feature type="transmembrane region" description="Helical" evidence="13">
    <location>
        <begin position="212"/>
        <end position="235"/>
    </location>
</feature>
<evidence type="ECO:0000256" key="6">
    <source>
        <dbReference type="ARBA" id="ARBA00022837"/>
    </source>
</evidence>
<reference evidence="16" key="1">
    <citation type="submission" date="2016-11" db="UniProtKB">
        <authorList>
            <consortium name="WormBaseParasite"/>
        </authorList>
    </citation>
    <scope>IDENTIFICATION</scope>
</reference>
<dbReference type="Proteomes" id="UP000095280">
    <property type="component" value="Unplaced"/>
</dbReference>
<dbReference type="Pfam" id="PF00520">
    <property type="entry name" value="Ion_trans"/>
    <property type="match status" value="2"/>
</dbReference>
<evidence type="ECO:0000313" key="15">
    <source>
        <dbReference type="Proteomes" id="UP000095280"/>
    </source>
</evidence>
<feature type="transmembrane region" description="Helical" evidence="13">
    <location>
        <begin position="87"/>
        <end position="111"/>
    </location>
</feature>
<dbReference type="PANTHER" id="PTHR45628">
    <property type="entry name" value="VOLTAGE-DEPENDENT CALCIUM CHANNEL TYPE A SUBUNIT ALPHA-1"/>
    <property type="match status" value="1"/>
</dbReference>
<evidence type="ECO:0000256" key="5">
    <source>
        <dbReference type="ARBA" id="ARBA00022692"/>
    </source>
</evidence>
<keyword evidence="7" id="KW-0851">Voltage-gated channel</keyword>
<protein>
    <submittedName>
        <fullName evidence="16">Ion_trans domain-containing protein</fullName>
    </submittedName>
</protein>
<evidence type="ECO:0000256" key="9">
    <source>
        <dbReference type="ARBA" id="ARBA00023065"/>
    </source>
</evidence>
<evidence type="ECO:0000256" key="8">
    <source>
        <dbReference type="ARBA" id="ARBA00022989"/>
    </source>
</evidence>
<keyword evidence="8 13" id="KW-1133">Transmembrane helix</keyword>
<evidence type="ECO:0000256" key="1">
    <source>
        <dbReference type="ARBA" id="ARBA00004141"/>
    </source>
</evidence>
<feature type="domain" description="Ion transport" evidence="14">
    <location>
        <begin position="353"/>
        <end position="437"/>
    </location>
</feature>
<dbReference type="WBParaSite" id="snap_masked-unitig_20903-processed-gene-0.0-mRNA-1">
    <property type="protein sequence ID" value="snap_masked-unitig_20903-processed-gene-0.0-mRNA-1"/>
    <property type="gene ID" value="snap_masked-unitig_20903-processed-gene-0.0"/>
</dbReference>
<dbReference type="PANTHER" id="PTHR45628:SF1">
    <property type="entry name" value="VOLTAGE-DEPENDENT CALCIUM CHANNEL TYPE D SUBUNIT ALPHA-1"/>
    <property type="match status" value="1"/>
</dbReference>
<sequence length="470" mass="52932">KSRTRTRSDSAEKGDEARVRMLTRRSPASCHIIGRGFRKWNRRSRRLLAAAALLDHHRAGVSGNTVVLATQYYNQPRWLENLQNKANYVFVAMFTFEMLLKMYSLGIRPIIGFLFKQFDFFVVVASLSRCCSPRPTSCQNLGISVLRCARLLRVFKVTRYWSSLRNLLFGGRFNFETSEKPRSNFDSFWQSLVTRVPATEASANLVGIMVSFYFVILFICGNYILLNVFLAIAVGQPRRRGQLGRGEERARGLARRAKGPAEKRGDAKKLEGAERRRRLKSDGKSADEEEGDEEGDGDEDGEGDAAVTSCASPTRLGVEHENQDQSDPRGVILVRVFSSTNRFRVLCHKICNHSYFGSIVLVCILVSSAMLAAEEPVNSDNNRNKILNKFDYFFTTVFTIEIILKVTAYGLVLHEGRFCRQAFNLLDILVVLTSVVVTYGVILHKGSFCRSTFNLLDLLVVFVALISLSS</sequence>
<feature type="region of interest" description="Disordered" evidence="12">
    <location>
        <begin position="241"/>
        <end position="306"/>
    </location>
</feature>
<evidence type="ECO:0000256" key="4">
    <source>
        <dbReference type="ARBA" id="ARBA00022673"/>
    </source>
</evidence>
<keyword evidence="4" id="KW-0107">Calcium channel</keyword>
<evidence type="ECO:0000256" key="2">
    <source>
        <dbReference type="ARBA" id="ARBA00022448"/>
    </source>
</evidence>
<dbReference type="SUPFAM" id="SSF81324">
    <property type="entry name" value="Voltage-gated potassium channels"/>
    <property type="match status" value="2"/>
</dbReference>
<evidence type="ECO:0000256" key="12">
    <source>
        <dbReference type="SAM" id="MobiDB-lite"/>
    </source>
</evidence>
<evidence type="ECO:0000259" key="14">
    <source>
        <dbReference type="Pfam" id="PF00520"/>
    </source>
</evidence>
<feature type="compositionally biased region" description="Acidic residues" evidence="12">
    <location>
        <begin position="287"/>
        <end position="303"/>
    </location>
</feature>
<feature type="transmembrane region" description="Helical" evidence="13">
    <location>
        <begin position="425"/>
        <end position="444"/>
    </location>
</feature>
<dbReference type="InterPro" id="IPR005821">
    <property type="entry name" value="Ion_trans_dom"/>
</dbReference>
<keyword evidence="11" id="KW-0407">Ion channel</keyword>
<keyword evidence="2" id="KW-0813">Transport</keyword>
<evidence type="ECO:0000256" key="10">
    <source>
        <dbReference type="ARBA" id="ARBA00023136"/>
    </source>
</evidence>
<dbReference type="GO" id="GO:0005891">
    <property type="term" value="C:voltage-gated calcium channel complex"/>
    <property type="evidence" value="ECO:0007669"/>
    <property type="project" value="TreeGrafter"/>
</dbReference>
<evidence type="ECO:0000256" key="3">
    <source>
        <dbReference type="ARBA" id="ARBA00022568"/>
    </source>
</evidence>
<name>A0A1I8JP16_9PLAT</name>
<keyword evidence="6" id="KW-0106">Calcium</keyword>
<dbReference type="FunFam" id="1.20.120.350:FF:000011">
    <property type="entry name" value="Voltage-dependent N-type calcium channel subunit alpha"/>
    <property type="match status" value="1"/>
</dbReference>
<comment type="subcellular location">
    <subcellularLocation>
        <location evidence="1">Membrane</location>
        <topology evidence="1">Multi-pass membrane protein</topology>
    </subcellularLocation>
</comment>
<dbReference type="GO" id="GO:0008331">
    <property type="term" value="F:high voltage-gated calcium channel activity"/>
    <property type="evidence" value="ECO:0007669"/>
    <property type="project" value="TreeGrafter"/>
</dbReference>
<accession>A0A1I8JP16</accession>
<evidence type="ECO:0000313" key="16">
    <source>
        <dbReference type="WBParaSite" id="snap_masked-unitig_20903-processed-gene-0.0-mRNA-1"/>
    </source>
</evidence>
<dbReference type="InterPro" id="IPR027359">
    <property type="entry name" value="Volt_channel_dom_sf"/>
</dbReference>
<feature type="compositionally biased region" description="Basic and acidic residues" evidence="12">
    <location>
        <begin position="259"/>
        <end position="286"/>
    </location>
</feature>
<feature type="domain" description="Ion transport" evidence="14">
    <location>
        <begin position="63"/>
        <end position="168"/>
    </location>
</feature>
<dbReference type="Gene3D" id="1.20.120.350">
    <property type="entry name" value="Voltage-gated potassium channels. Chain C"/>
    <property type="match status" value="2"/>
</dbReference>